<feature type="transmembrane region" description="Helical" evidence="7">
    <location>
        <begin position="174"/>
        <end position="196"/>
    </location>
</feature>
<dbReference type="PANTHER" id="PTHR33048:SF123">
    <property type="entry name" value="INTEGRAL MEMBRANE PROTEIN"/>
    <property type="match status" value="1"/>
</dbReference>
<evidence type="ECO:0000256" key="1">
    <source>
        <dbReference type="ARBA" id="ARBA00004141"/>
    </source>
</evidence>
<comment type="similarity">
    <text evidence="5">Belongs to the SAT4 family.</text>
</comment>
<evidence type="ECO:0000256" key="2">
    <source>
        <dbReference type="ARBA" id="ARBA00022692"/>
    </source>
</evidence>
<organism evidence="9 10">
    <name type="scientific">Lineolata rhizophorae</name>
    <dbReference type="NCBI Taxonomy" id="578093"/>
    <lineage>
        <taxon>Eukaryota</taxon>
        <taxon>Fungi</taxon>
        <taxon>Dikarya</taxon>
        <taxon>Ascomycota</taxon>
        <taxon>Pezizomycotina</taxon>
        <taxon>Dothideomycetes</taxon>
        <taxon>Dothideomycetes incertae sedis</taxon>
        <taxon>Lineolatales</taxon>
        <taxon>Lineolataceae</taxon>
        <taxon>Lineolata</taxon>
    </lineage>
</organism>
<keyword evidence="10" id="KW-1185">Reference proteome</keyword>
<evidence type="ECO:0000259" key="8">
    <source>
        <dbReference type="Pfam" id="PF20684"/>
    </source>
</evidence>
<name>A0A6A6NPD7_9PEZI</name>
<feature type="transmembrane region" description="Helical" evidence="7">
    <location>
        <begin position="92"/>
        <end position="115"/>
    </location>
</feature>
<feature type="transmembrane region" description="Helical" evidence="7">
    <location>
        <begin position="6"/>
        <end position="29"/>
    </location>
</feature>
<dbReference type="Proteomes" id="UP000799766">
    <property type="component" value="Unassembled WGS sequence"/>
</dbReference>
<dbReference type="Pfam" id="PF20684">
    <property type="entry name" value="Fung_rhodopsin"/>
    <property type="match status" value="1"/>
</dbReference>
<evidence type="ECO:0000313" key="10">
    <source>
        <dbReference type="Proteomes" id="UP000799766"/>
    </source>
</evidence>
<accession>A0A6A6NPD7</accession>
<sequence>MAENLGPTVLITGFTLTGFSTFILALRFYCRYFRIGSLKAYDFLMLAALLVTWGITVINHFQVKNGSGRHTRDLPTEPSVVMPLLEGTLKSWYVYQIVYLVDLAVIKFSILAFYAAISSYLPYRVGVYLTMAVVAAFTVAMVFVNAFECSNPSDAWSPEFLFQETSSCRNLHPIYFAQAGFNILTDIIIILLPMPILNKLNLKRSKKFGLLGVFSVGLIAVGASGARVHALFVWSNSSDVPFDSALILTWSQIELNAAIISASIPSLKPLFSCSCSSSDTTSTASTTLGFTRRTTFSFLRRVRSSHSARSAMTVGSYAPSANSCKEIPAPMLANPPPPPPPPPPAAALPPLERRTRHARLFAQGSEEQRIAQTFEAFQPFRGPWIDLEGGKWAKPPPTLSRFSGSSNGR</sequence>
<feature type="compositionally biased region" description="Polar residues" evidence="6">
    <location>
        <begin position="400"/>
        <end position="409"/>
    </location>
</feature>
<evidence type="ECO:0000256" key="7">
    <source>
        <dbReference type="SAM" id="Phobius"/>
    </source>
</evidence>
<dbReference type="EMBL" id="MU001699">
    <property type="protein sequence ID" value="KAF2453254.1"/>
    <property type="molecule type" value="Genomic_DNA"/>
</dbReference>
<dbReference type="InterPro" id="IPR049326">
    <property type="entry name" value="Rhodopsin_dom_fungi"/>
</dbReference>
<evidence type="ECO:0000256" key="5">
    <source>
        <dbReference type="ARBA" id="ARBA00038359"/>
    </source>
</evidence>
<feature type="domain" description="Rhodopsin" evidence="8">
    <location>
        <begin position="26"/>
        <end position="272"/>
    </location>
</feature>
<keyword evidence="2 7" id="KW-0812">Transmembrane</keyword>
<evidence type="ECO:0000256" key="4">
    <source>
        <dbReference type="ARBA" id="ARBA00023136"/>
    </source>
</evidence>
<feature type="region of interest" description="Disordered" evidence="6">
    <location>
        <begin position="327"/>
        <end position="349"/>
    </location>
</feature>
<dbReference type="PANTHER" id="PTHR33048">
    <property type="entry name" value="PTH11-LIKE INTEGRAL MEMBRANE PROTEIN (AFU_ORTHOLOGUE AFUA_5G11245)"/>
    <property type="match status" value="1"/>
</dbReference>
<dbReference type="AlphaFoldDB" id="A0A6A6NPD7"/>
<feature type="compositionally biased region" description="Pro residues" evidence="6">
    <location>
        <begin position="333"/>
        <end position="347"/>
    </location>
</feature>
<feature type="region of interest" description="Disordered" evidence="6">
    <location>
        <begin position="387"/>
        <end position="409"/>
    </location>
</feature>
<comment type="subcellular location">
    <subcellularLocation>
        <location evidence="1">Membrane</location>
        <topology evidence="1">Multi-pass membrane protein</topology>
    </subcellularLocation>
</comment>
<protein>
    <recommendedName>
        <fullName evidence="8">Rhodopsin domain-containing protein</fullName>
    </recommendedName>
</protein>
<evidence type="ECO:0000256" key="6">
    <source>
        <dbReference type="SAM" id="MobiDB-lite"/>
    </source>
</evidence>
<feature type="transmembrane region" description="Helical" evidence="7">
    <location>
        <begin position="41"/>
        <end position="61"/>
    </location>
</feature>
<feature type="transmembrane region" description="Helical" evidence="7">
    <location>
        <begin position="208"/>
        <end position="234"/>
    </location>
</feature>
<evidence type="ECO:0000313" key="9">
    <source>
        <dbReference type="EMBL" id="KAF2453254.1"/>
    </source>
</evidence>
<evidence type="ECO:0000256" key="3">
    <source>
        <dbReference type="ARBA" id="ARBA00022989"/>
    </source>
</evidence>
<dbReference type="OrthoDB" id="3934549at2759"/>
<dbReference type="InterPro" id="IPR052337">
    <property type="entry name" value="SAT4-like"/>
</dbReference>
<feature type="transmembrane region" description="Helical" evidence="7">
    <location>
        <begin position="127"/>
        <end position="147"/>
    </location>
</feature>
<reference evidence="9" key="1">
    <citation type="journal article" date="2020" name="Stud. Mycol.">
        <title>101 Dothideomycetes genomes: a test case for predicting lifestyles and emergence of pathogens.</title>
        <authorList>
            <person name="Haridas S."/>
            <person name="Albert R."/>
            <person name="Binder M."/>
            <person name="Bloem J."/>
            <person name="Labutti K."/>
            <person name="Salamov A."/>
            <person name="Andreopoulos B."/>
            <person name="Baker S."/>
            <person name="Barry K."/>
            <person name="Bills G."/>
            <person name="Bluhm B."/>
            <person name="Cannon C."/>
            <person name="Castanera R."/>
            <person name="Culley D."/>
            <person name="Daum C."/>
            <person name="Ezra D."/>
            <person name="Gonzalez J."/>
            <person name="Henrissat B."/>
            <person name="Kuo A."/>
            <person name="Liang C."/>
            <person name="Lipzen A."/>
            <person name="Lutzoni F."/>
            <person name="Magnuson J."/>
            <person name="Mondo S."/>
            <person name="Nolan M."/>
            <person name="Ohm R."/>
            <person name="Pangilinan J."/>
            <person name="Park H.-J."/>
            <person name="Ramirez L."/>
            <person name="Alfaro M."/>
            <person name="Sun H."/>
            <person name="Tritt A."/>
            <person name="Yoshinaga Y."/>
            <person name="Zwiers L.-H."/>
            <person name="Turgeon B."/>
            <person name="Goodwin S."/>
            <person name="Spatafora J."/>
            <person name="Crous P."/>
            <person name="Grigoriev I."/>
        </authorList>
    </citation>
    <scope>NUCLEOTIDE SEQUENCE</scope>
    <source>
        <strain evidence="9">ATCC 16933</strain>
    </source>
</reference>
<keyword evidence="3 7" id="KW-1133">Transmembrane helix</keyword>
<dbReference type="GO" id="GO:0016020">
    <property type="term" value="C:membrane"/>
    <property type="evidence" value="ECO:0007669"/>
    <property type="project" value="UniProtKB-SubCell"/>
</dbReference>
<proteinExistence type="inferred from homology"/>
<gene>
    <name evidence="9" type="ORF">BDY21DRAFT_375043</name>
</gene>
<keyword evidence="4 7" id="KW-0472">Membrane</keyword>